<keyword evidence="1" id="KW-1133">Transmembrane helix</keyword>
<dbReference type="AlphaFoldDB" id="A0A819IMR8"/>
<dbReference type="Proteomes" id="UP000663866">
    <property type="component" value="Unassembled WGS sequence"/>
</dbReference>
<dbReference type="Proteomes" id="UP000663855">
    <property type="component" value="Unassembled WGS sequence"/>
</dbReference>
<comment type="caution">
    <text evidence="5">The sequence shown here is derived from an EMBL/GenBank/DDBJ whole genome shotgun (WGS) entry which is preliminary data.</text>
</comment>
<dbReference type="Proteomes" id="UP000663824">
    <property type="component" value="Unassembled WGS sequence"/>
</dbReference>
<evidence type="ECO:0000313" key="7">
    <source>
        <dbReference type="EMBL" id="CAF3980101.1"/>
    </source>
</evidence>
<evidence type="ECO:0000313" key="5">
    <source>
        <dbReference type="EMBL" id="CAF3919743.1"/>
    </source>
</evidence>
<dbReference type="Proteomes" id="UP000663842">
    <property type="component" value="Unassembled WGS sequence"/>
</dbReference>
<proteinExistence type="predicted"/>
<keyword evidence="10" id="KW-1185">Reference proteome</keyword>
<accession>A0A819IMR8</accession>
<dbReference type="EMBL" id="CAJOBF010001938">
    <property type="protein sequence ID" value="CAF3996918.1"/>
    <property type="molecule type" value="Genomic_DNA"/>
</dbReference>
<reference evidence="5" key="1">
    <citation type="submission" date="2021-02" db="EMBL/GenBank/DDBJ databases">
        <authorList>
            <person name="Nowell W R."/>
        </authorList>
    </citation>
    <scope>NUCLEOTIDE SEQUENCE</scope>
</reference>
<evidence type="ECO:0000313" key="3">
    <source>
        <dbReference type="EMBL" id="CAF1285360.1"/>
    </source>
</evidence>
<keyword evidence="1" id="KW-0472">Membrane</keyword>
<dbReference type="EMBL" id="CAJOBH010004167">
    <property type="protein sequence ID" value="CAF3980101.1"/>
    <property type="molecule type" value="Genomic_DNA"/>
</dbReference>
<dbReference type="Proteomes" id="UP000676336">
    <property type="component" value="Unassembled WGS sequence"/>
</dbReference>
<dbReference type="EMBL" id="CAJOBG010001345">
    <property type="protein sequence ID" value="CAF3919743.1"/>
    <property type="molecule type" value="Genomic_DNA"/>
</dbReference>
<protein>
    <submittedName>
        <fullName evidence="5">Uncharacterized protein</fullName>
    </submittedName>
</protein>
<evidence type="ECO:0000313" key="9">
    <source>
        <dbReference type="EMBL" id="CAF4324812.1"/>
    </source>
</evidence>
<dbReference type="Proteomes" id="UP000663834">
    <property type="component" value="Unassembled WGS sequence"/>
</dbReference>
<evidence type="ECO:0000313" key="10">
    <source>
        <dbReference type="Proteomes" id="UP000663866"/>
    </source>
</evidence>
<keyword evidence="1" id="KW-0812">Transmembrane</keyword>
<sequence>MFYIIVPVSIRALLGYLGDNLERQSLFFLSHYICSSKNKTRVAPTGTVTRNSLMKRFEAQLSTILATQAIVGAIFILRRVGSYTYSLLTRK</sequence>
<feature type="transmembrane region" description="Helical" evidence="1">
    <location>
        <begin position="59"/>
        <end position="77"/>
    </location>
</feature>
<dbReference type="EMBL" id="CAJNRE010000635">
    <property type="protein sequence ID" value="CAF1929442.1"/>
    <property type="molecule type" value="Genomic_DNA"/>
</dbReference>
<dbReference type="EMBL" id="CAJNOW010000628">
    <property type="protein sequence ID" value="CAF1285360.1"/>
    <property type="molecule type" value="Genomic_DNA"/>
</dbReference>
<dbReference type="Proteomes" id="UP000681720">
    <property type="component" value="Unassembled WGS sequence"/>
</dbReference>
<organism evidence="5 10">
    <name type="scientific">Rotaria magnacalcarata</name>
    <dbReference type="NCBI Taxonomy" id="392030"/>
    <lineage>
        <taxon>Eukaryota</taxon>
        <taxon>Metazoa</taxon>
        <taxon>Spiralia</taxon>
        <taxon>Gnathifera</taxon>
        <taxon>Rotifera</taxon>
        <taxon>Eurotatoria</taxon>
        <taxon>Bdelloidea</taxon>
        <taxon>Philodinida</taxon>
        <taxon>Philodinidae</taxon>
        <taxon>Rotaria</taxon>
    </lineage>
</organism>
<name>A0A819IMR8_9BILA</name>
<dbReference type="EMBL" id="CAJOBI010041152">
    <property type="protein sequence ID" value="CAF4324812.1"/>
    <property type="molecule type" value="Genomic_DNA"/>
</dbReference>
<evidence type="ECO:0000256" key="1">
    <source>
        <dbReference type="SAM" id="Phobius"/>
    </source>
</evidence>
<gene>
    <name evidence="7" type="ORF">BYL167_LOCUS12563</name>
    <name evidence="2" type="ORF">CJN711_LOCUS915</name>
    <name evidence="6" type="ORF">GIL414_LOCUS10051</name>
    <name evidence="3" type="ORF">KQP761_LOCUS3993</name>
    <name evidence="4" type="ORF">MBJ925_LOCUS3905</name>
    <name evidence="5" type="ORF">OVN521_LOCUS10514</name>
    <name evidence="9" type="ORF">SMN809_LOCUS27113</name>
    <name evidence="8" type="ORF">UXM345_LOCUS15940</name>
</gene>
<evidence type="ECO:0000313" key="4">
    <source>
        <dbReference type="EMBL" id="CAF1929442.1"/>
    </source>
</evidence>
<dbReference type="EMBL" id="CAJOBJ010003535">
    <property type="protein sequence ID" value="CAF3969048.1"/>
    <property type="molecule type" value="Genomic_DNA"/>
</dbReference>
<evidence type="ECO:0000313" key="8">
    <source>
        <dbReference type="EMBL" id="CAF3996918.1"/>
    </source>
</evidence>
<dbReference type="Proteomes" id="UP000681967">
    <property type="component" value="Unassembled WGS sequence"/>
</dbReference>
<dbReference type="EMBL" id="CAJNOV010000061">
    <property type="protein sequence ID" value="CAF0971929.1"/>
    <property type="molecule type" value="Genomic_DNA"/>
</dbReference>
<evidence type="ECO:0000313" key="6">
    <source>
        <dbReference type="EMBL" id="CAF3969048.1"/>
    </source>
</evidence>
<evidence type="ECO:0000313" key="2">
    <source>
        <dbReference type="EMBL" id="CAF0971929.1"/>
    </source>
</evidence>